<dbReference type="SFLD" id="SFLDG01137">
    <property type="entry name" value="C1.6.1:_Phosphoserine_Phosphat"/>
    <property type="match status" value="1"/>
</dbReference>
<reference evidence="13 14" key="1">
    <citation type="submission" date="2016-04" db="EMBL/GenBank/DDBJ databases">
        <title>Genome sequence of Methanobrevibacter cuticularis DSM 11139.</title>
        <authorList>
            <person name="Poehlein A."/>
            <person name="Seedorf H."/>
            <person name="Daniel R."/>
        </authorList>
    </citation>
    <scope>NUCLEOTIDE SEQUENCE [LARGE SCALE GENOMIC DNA]</scope>
    <source>
        <strain evidence="13 14">DSM 11139</strain>
    </source>
</reference>
<dbReference type="SFLD" id="SFLDS00003">
    <property type="entry name" value="Haloacid_Dehalogenase"/>
    <property type="match status" value="1"/>
</dbReference>
<accession>A0A166EKA1</accession>
<dbReference type="NCBIfam" id="TIGR01488">
    <property type="entry name" value="HAD-SF-IB"/>
    <property type="match status" value="1"/>
</dbReference>
<dbReference type="OrthoDB" id="10041at2157"/>
<feature type="active site" description="Proton donor" evidence="11">
    <location>
        <position position="10"/>
    </location>
</feature>
<evidence type="ECO:0000256" key="5">
    <source>
        <dbReference type="ARBA" id="ARBA00022605"/>
    </source>
</evidence>
<evidence type="ECO:0000256" key="11">
    <source>
        <dbReference type="PIRSR" id="PIRSR604469-1"/>
    </source>
</evidence>
<dbReference type="EC" id="3.1.3.3" evidence="4"/>
<comment type="caution">
    <text evidence="13">The sequence shown here is derived from an EMBL/GenBank/DDBJ whole genome shotgun (WGS) entry which is preliminary data.</text>
</comment>
<dbReference type="Pfam" id="PF23435">
    <property type="entry name" value="DUF7121"/>
    <property type="match status" value="1"/>
</dbReference>
<dbReference type="InterPro" id="IPR050582">
    <property type="entry name" value="HAD-like_SerB"/>
</dbReference>
<feature type="compositionally biased region" description="Acidic residues" evidence="12">
    <location>
        <begin position="284"/>
        <end position="293"/>
    </location>
</feature>
<evidence type="ECO:0000313" key="14">
    <source>
        <dbReference type="Proteomes" id="UP000077275"/>
    </source>
</evidence>
<feature type="compositionally biased region" description="Basic and acidic residues" evidence="12">
    <location>
        <begin position="317"/>
        <end position="335"/>
    </location>
</feature>
<evidence type="ECO:0000256" key="1">
    <source>
        <dbReference type="ARBA" id="ARBA00001946"/>
    </source>
</evidence>
<dbReference type="NCBIfam" id="TIGR00338">
    <property type="entry name" value="serB"/>
    <property type="match status" value="1"/>
</dbReference>
<dbReference type="InterPro" id="IPR004469">
    <property type="entry name" value="PSP"/>
</dbReference>
<keyword evidence="7 13" id="KW-0378">Hydrolase</keyword>
<comment type="cofactor">
    <cofactor evidence="1">
        <name>Mg(2+)</name>
        <dbReference type="ChEBI" id="CHEBI:18420"/>
    </cofactor>
</comment>
<feature type="compositionally biased region" description="Acidic residues" evidence="12">
    <location>
        <begin position="264"/>
        <end position="275"/>
    </location>
</feature>
<dbReference type="Gene3D" id="3.40.50.1000">
    <property type="entry name" value="HAD superfamily/HAD-like"/>
    <property type="match status" value="1"/>
</dbReference>
<dbReference type="UniPathway" id="UPA00135">
    <property type="reaction ID" value="UER00198"/>
</dbReference>
<dbReference type="RefSeq" id="WP_067258798.1">
    <property type="nucleotide sequence ID" value="NZ_LWMW01000087.1"/>
</dbReference>
<dbReference type="PANTHER" id="PTHR43344:SF2">
    <property type="entry name" value="PHOSPHOSERINE PHOSPHATASE"/>
    <property type="match status" value="1"/>
</dbReference>
<proteinExistence type="inferred from homology"/>
<dbReference type="GO" id="GO:0000287">
    <property type="term" value="F:magnesium ion binding"/>
    <property type="evidence" value="ECO:0007669"/>
    <property type="project" value="TreeGrafter"/>
</dbReference>
<evidence type="ECO:0000256" key="6">
    <source>
        <dbReference type="ARBA" id="ARBA00022723"/>
    </source>
</evidence>
<keyword evidence="6" id="KW-0479">Metal-binding</keyword>
<feature type="active site" description="Nucleophile" evidence="11">
    <location>
        <position position="8"/>
    </location>
</feature>
<dbReference type="SFLD" id="SFLDF00029">
    <property type="entry name" value="phosphoserine_phosphatase"/>
    <property type="match status" value="1"/>
</dbReference>
<evidence type="ECO:0000256" key="2">
    <source>
        <dbReference type="ARBA" id="ARBA00005135"/>
    </source>
</evidence>
<dbReference type="InterPro" id="IPR036412">
    <property type="entry name" value="HAD-like_sf"/>
</dbReference>
<dbReference type="SUPFAM" id="SSF56784">
    <property type="entry name" value="HAD-like"/>
    <property type="match status" value="1"/>
</dbReference>
<evidence type="ECO:0000256" key="12">
    <source>
        <dbReference type="SAM" id="MobiDB-lite"/>
    </source>
</evidence>
<dbReference type="AlphaFoldDB" id="A0A166EKA1"/>
<keyword evidence="5" id="KW-0028">Amino-acid biosynthesis</keyword>
<evidence type="ECO:0000256" key="3">
    <source>
        <dbReference type="ARBA" id="ARBA00009184"/>
    </source>
</evidence>
<evidence type="ECO:0000313" key="13">
    <source>
        <dbReference type="EMBL" id="KZX16750.1"/>
    </source>
</evidence>
<evidence type="ECO:0000256" key="7">
    <source>
        <dbReference type="ARBA" id="ARBA00022801"/>
    </source>
</evidence>
<comment type="pathway">
    <text evidence="2">Amino-acid biosynthesis; L-serine biosynthesis; L-serine from 3-phospho-D-glycerate: step 3/3.</text>
</comment>
<dbReference type="GO" id="GO:0036424">
    <property type="term" value="F:L-phosphoserine phosphatase activity"/>
    <property type="evidence" value="ECO:0007669"/>
    <property type="project" value="InterPro"/>
</dbReference>
<dbReference type="Proteomes" id="UP000077275">
    <property type="component" value="Unassembled WGS sequence"/>
</dbReference>
<sequence length="629" mass="70576">MIKLVVFDLDNVIIDGEAIDEIGKLVNVEEQIAEITEQAMNGDLDFETSIKERVKLLKGASVDEIKKIGNEVKLMEGAEEAIKGLKDEGFEIAVISGSFDLIANPLKDKLNLDHVFTNSLLEKDGLLTGEVEGPLVEGTKADVLVNLIEEQDISLDECVAVGDGANDISMIEIAKYGIAFNAKPAVKEIADIIIENNDLKEVLFFINNLNADSDELEESTELTEEIAEDTEDISSEDVASEAAEVVSSEDVASEAAEVVSSEDVASEDVASEDVASEAVSSEDVALEDNEDATSEVAENVSAEAVETTSSEDVTSEESGKTSEEETEKVSEDKKGSKSKNKKSKKNQLPEVDFDVATTPEGVRQQKDEREALISKIADEREEFNKVAKEHRKIRDELNDSLKENLKLAIDFRDKRNEINKDVEASKKLRDEVNEELKKLEWSSGRRDRLKLENEIKKIDKVIETRVLDIKKENQLVKNANDLRKQLMEIKEDEKVKDAAQDLKKVSEEHHAKVVEFSEQAQEFHENMLNYFRKTDEIRTTADEAHKKFIEARKAASSKHEEFKIVLSEIHVINKALGTNKSKRRRSEKQSNTKKNREEKEKAEDIFEKFKQGKKLSTEELLLLQKHNIG</sequence>
<keyword evidence="14" id="KW-1185">Reference proteome</keyword>
<name>A0A166EKA1_9EURY</name>
<dbReference type="InterPro" id="IPR055545">
    <property type="entry name" value="DUF7121"/>
</dbReference>
<dbReference type="SFLD" id="SFLDG01136">
    <property type="entry name" value="C1.6:_Phosphoserine_Phosphatas"/>
    <property type="match status" value="1"/>
</dbReference>
<dbReference type="GO" id="GO:0005737">
    <property type="term" value="C:cytoplasm"/>
    <property type="evidence" value="ECO:0007669"/>
    <property type="project" value="TreeGrafter"/>
</dbReference>
<feature type="compositionally biased region" description="Basic residues" evidence="12">
    <location>
        <begin position="336"/>
        <end position="345"/>
    </location>
</feature>
<feature type="region of interest" description="Disordered" evidence="12">
    <location>
        <begin position="576"/>
        <end position="602"/>
    </location>
</feature>
<keyword evidence="8" id="KW-0460">Magnesium</keyword>
<dbReference type="PANTHER" id="PTHR43344">
    <property type="entry name" value="PHOSPHOSERINE PHOSPHATASE"/>
    <property type="match status" value="1"/>
</dbReference>
<comment type="similarity">
    <text evidence="3">Belongs to the HAD-like hydrolase superfamily. SerB family.</text>
</comment>
<gene>
    <name evidence="13" type="primary">serB</name>
    <name evidence="13" type="ORF">MBCUT_06140</name>
</gene>
<feature type="compositionally biased region" description="Basic and acidic residues" evidence="12">
    <location>
        <begin position="587"/>
        <end position="602"/>
    </location>
</feature>
<evidence type="ECO:0000256" key="9">
    <source>
        <dbReference type="ARBA" id="ARBA00023299"/>
    </source>
</evidence>
<dbReference type="STRING" id="47311.MBCUT_06140"/>
<evidence type="ECO:0000256" key="4">
    <source>
        <dbReference type="ARBA" id="ARBA00012640"/>
    </source>
</evidence>
<feature type="region of interest" description="Disordered" evidence="12">
    <location>
        <begin position="257"/>
        <end position="369"/>
    </location>
</feature>
<keyword evidence="9" id="KW-0718">Serine biosynthesis</keyword>
<dbReference type="EMBL" id="LWMW01000087">
    <property type="protein sequence ID" value="KZX16750.1"/>
    <property type="molecule type" value="Genomic_DNA"/>
</dbReference>
<dbReference type="PATRIC" id="fig|47311.3.peg.692"/>
<evidence type="ECO:0000256" key="10">
    <source>
        <dbReference type="ARBA" id="ARBA00031693"/>
    </source>
</evidence>
<feature type="compositionally biased region" description="Low complexity" evidence="12">
    <location>
        <begin position="294"/>
        <end position="312"/>
    </location>
</feature>
<organism evidence="13 14">
    <name type="scientific">Methanobrevibacter cuticularis</name>
    <dbReference type="NCBI Taxonomy" id="47311"/>
    <lineage>
        <taxon>Archaea</taxon>
        <taxon>Methanobacteriati</taxon>
        <taxon>Methanobacteriota</taxon>
        <taxon>Methanomada group</taxon>
        <taxon>Methanobacteria</taxon>
        <taxon>Methanobacteriales</taxon>
        <taxon>Methanobacteriaceae</taxon>
        <taxon>Methanobrevibacter</taxon>
    </lineage>
</organism>
<dbReference type="GO" id="GO:0006564">
    <property type="term" value="P:L-serine biosynthetic process"/>
    <property type="evidence" value="ECO:0007669"/>
    <property type="project" value="UniProtKB-KW"/>
</dbReference>
<dbReference type="Pfam" id="PF00702">
    <property type="entry name" value="Hydrolase"/>
    <property type="match status" value="1"/>
</dbReference>
<dbReference type="InterPro" id="IPR023214">
    <property type="entry name" value="HAD_sf"/>
</dbReference>
<evidence type="ECO:0000256" key="8">
    <source>
        <dbReference type="ARBA" id="ARBA00022842"/>
    </source>
</evidence>
<protein>
    <recommendedName>
        <fullName evidence="4">phosphoserine phosphatase</fullName>
        <ecNumber evidence="4">3.1.3.3</ecNumber>
    </recommendedName>
    <alternativeName>
        <fullName evidence="10">O-phosphoserine phosphohydrolase</fullName>
    </alternativeName>
</protein>